<dbReference type="EMBL" id="MDDC01000015">
    <property type="protein sequence ID" value="OIQ58429.1"/>
    <property type="molecule type" value="Genomic_DNA"/>
</dbReference>
<dbReference type="OrthoDB" id="9798760at2"/>
<evidence type="ECO:0000259" key="1">
    <source>
        <dbReference type="Pfam" id="PF04073"/>
    </source>
</evidence>
<evidence type="ECO:0000313" key="2">
    <source>
        <dbReference type="EMBL" id="OIQ58429.1"/>
    </source>
</evidence>
<dbReference type="SUPFAM" id="SSF55826">
    <property type="entry name" value="YbaK/ProRS associated domain"/>
    <property type="match status" value="1"/>
</dbReference>
<dbReference type="GO" id="GO:0002161">
    <property type="term" value="F:aminoacyl-tRNA deacylase activity"/>
    <property type="evidence" value="ECO:0007669"/>
    <property type="project" value="InterPro"/>
</dbReference>
<gene>
    <name evidence="2" type="primary">ybaK</name>
    <name evidence="2" type="ORF">MOTE_19510</name>
</gene>
<evidence type="ECO:0000313" key="3">
    <source>
        <dbReference type="Proteomes" id="UP000182811"/>
    </source>
</evidence>
<comment type="caution">
    <text evidence="2">The sequence shown here is derived from an EMBL/GenBank/DDBJ whole genome shotgun (WGS) entry which is preliminary data.</text>
</comment>
<reference evidence="2 3" key="1">
    <citation type="submission" date="2016-08" db="EMBL/GenBank/DDBJ databases">
        <title>Genome-based comparison of Moorella thermoacetic strains.</title>
        <authorList>
            <person name="Poehlein A."/>
            <person name="Bengelsdorf F.R."/>
            <person name="Esser C."/>
            <person name="Duerre P."/>
            <person name="Daniel R."/>
        </authorList>
    </citation>
    <scope>NUCLEOTIDE SEQUENCE [LARGE SCALE GENOMIC DNA]</scope>
    <source>
        <strain evidence="2 3">DSM 21394</strain>
    </source>
</reference>
<dbReference type="PANTHER" id="PTHR30411">
    <property type="entry name" value="CYTOPLASMIC PROTEIN"/>
    <property type="match status" value="1"/>
</dbReference>
<dbReference type="PANTHER" id="PTHR30411:SF1">
    <property type="entry name" value="CYTOPLASMIC PROTEIN"/>
    <property type="match status" value="1"/>
</dbReference>
<organism evidence="2 3">
    <name type="scientific">Neomoorella thermoacetica</name>
    <name type="common">Clostridium thermoaceticum</name>
    <dbReference type="NCBI Taxonomy" id="1525"/>
    <lineage>
        <taxon>Bacteria</taxon>
        <taxon>Bacillati</taxon>
        <taxon>Bacillota</taxon>
        <taxon>Clostridia</taxon>
        <taxon>Neomoorellales</taxon>
        <taxon>Neomoorellaceae</taxon>
        <taxon>Neomoorella</taxon>
    </lineage>
</organism>
<dbReference type="Gene3D" id="3.90.960.10">
    <property type="entry name" value="YbaK/aminoacyl-tRNA synthetase-associated domain"/>
    <property type="match status" value="1"/>
</dbReference>
<feature type="domain" description="YbaK/aminoacyl-tRNA synthetase-associated" evidence="1">
    <location>
        <begin position="26"/>
        <end position="144"/>
    </location>
</feature>
<dbReference type="CDD" id="cd04333">
    <property type="entry name" value="ProX_deacylase"/>
    <property type="match status" value="1"/>
</dbReference>
<dbReference type="Pfam" id="PF04073">
    <property type="entry name" value="tRNA_edit"/>
    <property type="match status" value="1"/>
</dbReference>
<dbReference type="GO" id="GO:0016829">
    <property type="term" value="F:lyase activity"/>
    <property type="evidence" value="ECO:0007669"/>
    <property type="project" value="UniProtKB-KW"/>
</dbReference>
<proteinExistence type="predicted"/>
<protein>
    <submittedName>
        <fullName evidence="2">Cys-tRNA(Pro)/Cys-tRNA(Cys) deacylase YbaK</fullName>
        <ecNumber evidence="2">4.2.-.-</ecNumber>
    </submittedName>
</protein>
<sequence length="160" mass="17149">MTPVERVRRYLEQFPYCIEIYEFDASTRTAEMAARAVGVEVGQIAKSILFLVGEEPVMVVTSGDVKVSQSRLKQHLGAKGKVRMADAEATAAITGFPPGGVCPFALQQPVRILIDASLRRFPVVYIAAGSPHSAAPVTVEQLLTITGGEPCDLCIGTDSK</sequence>
<accession>A0A1J5P3B4</accession>
<dbReference type="EC" id="4.2.-.-" evidence="2"/>
<name>A0A1J5P3B4_NEOTH</name>
<keyword evidence="2" id="KW-0456">Lyase</keyword>
<dbReference type="InterPro" id="IPR036754">
    <property type="entry name" value="YbaK/aa-tRNA-synt-asso_dom_sf"/>
</dbReference>
<dbReference type="AlphaFoldDB" id="A0A1J5P3B4"/>
<dbReference type="InterPro" id="IPR007214">
    <property type="entry name" value="YbaK/aa-tRNA-synth-assoc-dom"/>
</dbReference>
<dbReference type="Proteomes" id="UP000182811">
    <property type="component" value="Unassembled WGS sequence"/>
</dbReference>